<gene>
    <name evidence="1" type="ORF">AVEN_9407_1</name>
</gene>
<dbReference type="EMBL" id="BGPR01000379">
    <property type="protein sequence ID" value="GBM16825.1"/>
    <property type="molecule type" value="Genomic_DNA"/>
</dbReference>
<keyword evidence="2" id="KW-1185">Reference proteome</keyword>
<sequence length="104" mass="11634">MVLSCCPNLCSVFLEKVLSCLSQTLTSHTVDTFRNPSTLDLAYQYFLNATSDRFEVCPCSLDTLNFTCKTKSLVRGRSLSDIRGCSGPDKHHIRGSITIRKKKN</sequence>
<proteinExistence type="predicted"/>
<reference evidence="1 2" key="1">
    <citation type="journal article" date="2019" name="Sci. Rep.">
        <title>Orb-weaving spider Araneus ventricosus genome elucidates the spidroin gene catalogue.</title>
        <authorList>
            <person name="Kono N."/>
            <person name="Nakamura H."/>
            <person name="Ohtoshi R."/>
            <person name="Moran D.A.P."/>
            <person name="Shinohara A."/>
            <person name="Yoshida Y."/>
            <person name="Fujiwara M."/>
            <person name="Mori M."/>
            <person name="Tomita M."/>
            <person name="Arakawa K."/>
        </authorList>
    </citation>
    <scope>NUCLEOTIDE SEQUENCE [LARGE SCALE GENOMIC DNA]</scope>
</reference>
<accession>A0A4Y2DMF1</accession>
<evidence type="ECO:0000313" key="2">
    <source>
        <dbReference type="Proteomes" id="UP000499080"/>
    </source>
</evidence>
<comment type="caution">
    <text evidence="1">The sequence shown here is derived from an EMBL/GenBank/DDBJ whole genome shotgun (WGS) entry which is preliminary data.</text>
</comment>
<organism evidence="1 2">
    <name type="scientific">Araneus ventricosus</name>
    <name type="common">Orbweaver spider</name>
    <name type="synonym">Epeira ventricosa</name>
    <dbReference type="NCBI Taxonomy" id="182803"/>
    <lineage>
        <taxon>Eukaryota</taxon>
        <taxon>Metazoa</taxon>
        <taxon>Ecdysozoa</taxon>
        <taxon>Arthropoda</taxon>
        <taxon>Chelicerata</taxon>
        <taxon>Arachnida</taxon>
        <taxon>Araneae</taxon>
        <taxon>Araneomorphae</taxon>
        <taxon>Entelegynae</taxon>
        <taxon>Araneoidea</taxon>
        <taxon>Araneidae</taxon>
        <taxon>Araneus</taxon>
    </lineage>
</organism>
<dbReference type="Proteomes" id="UP000499080">
    <property type="component" value="Unassembled WGS sequence"/>
</dbReference>
<evidence type="ECO:0000313" key="1">
    <source>
        <dbReference type="EMBL" id="GBM16825.1"/>
    </source>
</evidence>
<dbReference type="AlphaFoldDB" id="A0A4Y2DMF1"/>
<name>A0A4Y2DMF1_ARAVE</name>
<protein>
    <submittedName>
        <fullName evidence="1">Uncharacterized protein</fullName>
    </submittedName>
</protein>